<dbReference type="AlphaFoldDB" id="A0A348G1H5"/>
<evidence type="ECO:0000313" key="2">
    <source>
        <dbReference type="Proteomes" id="UP000266934"/>
    </source>
</evidence>
<accession>A0A348G1H5</accession>
<gene>
    <name evidence="1" type="ORF">BLTE_20930</name>
</gene>
<evidence type="ECO:0000313" key="1">
    <source>
        <dbReference type="EMBL" id="BBF93408.1"/>
    </source>
</evidence>
<name>A0A348G1H5_9HYPH</name>
<reference evidence="1 2" key="1">
    <citation type="submission" date="2018-08" db="EMBL/GenBank/DDBJ databases">
        <title>Complete genome sequencing of Blastochloris tepida GI.</title>
        <authorList>
            <person name="Tsukatani Y."/>
            <person name="Mori H."/>
        </authorList>
    </citation>
    <scope>NUCLEOTIDE SEQUENCE [LARGE SCALE GENOMIC DNA]</scope>
    <source>
        <strain evidence="1 2">GI</strain>
    </source>
</reference>
<protein>
    <submittedName>
        <fullName evidence="1">Uncharacterized protein</fullName>
    </submittedName>
</protein>
<organism evidence="1 2">
    <name type="scientific">Blastochloris tepida</name>
    <dbReference type="NCBI Taxonomy" id="2233851"/>
    <lineage>
        <taxon>Bacteria</taxon>
        <taxon>Pseudomonadati</taxon>
        <taxon>Pseudomonadota</taxon>
        <taxon>Alphaproteobacteria</taxon>
        <taxon>Hyphomicrobiales</taxon>
        <taxon>Blastochloridaceae</taxon>
        <taxon>Blastochloris</taxon>
    </lineage>
</organism>
<sequence>MKRAALPLPWTGLKVALVSPIDLWLTSLALSSTPIMLEYKCLLAPPNKAEAHANASVVGSSVTYGWIERERNAKSTASAVLKWLGDWNVVNCKMV</sequence>
<dbReference type="EMBL" id="AP018907">
    <property type="protein sequence ID" value="BBF93408.1"/>
    <property type="molecule type" value="Genomic_DNA"/>
</dbReference>
<proteinExistence type="predicted"/>
<keyword evidence="2" id="KW-1185">Reference proteome</keyword>
<dbReference type="KEGG" id="blag:BLTE_20930"/>
<dbReference type="Proteomes" id="UP000266934">
    <property type="component" value="Chromosome"/>
</dbReference>